<dbReference type="InterPro" id="IPR001387">
    <property type="entry name" value="Cro/C1-type_HTH"/>
</dbReference>
<accession>A0AAD1M4P4</accession>
<reference evidence="2 3" key="1">
    <citation type="journal article" date="2019" name="Emerg. Microbes Infect.">
        <title>Comprehensive subspecies identification of 175 nontuberculous mycobacteria species based on 7547 genomic profiles.</title>
        <authorList>
            <person name="Matsumoto Y."/>
            <person name="Kinjo T."/>
            <person name="Motooka D."/>
            <person name="Nabeya D."/>
            <person name="Jung N."/>
            <person name="Uechi K."/>
            <person name="Horii T."/>
            <person name="Iida T."/>
            <person name="Fujita J."/>
            <person name="Nakamura S."/>
        </authorList>
    </citation>
    <scope>NUCLEOTIDE SEQUENCE [LARGE SCALE GENOMIC DNA]</scope>
    <source>
        <strain evidence="2 3">JCM 6375</strain>
    </source>
</reference>
<protein>
    <recommendedName>
        <fullName evidence="1">HTH cro/C1-type domain-containing protein</fullName>
    </recommendedName>
</protein>
<sequence>MNSRKYSTTLRVMPQDWEPKDWAEAHASRAAREIARLREPRSAQWLSDRTAELGYRVSRSVIADLENGRRKYLAVHELVVLAKALDVAPLQLLYGQDNALTIEYLPGDEVTRLSAVQNFSGISEEILKRYEETVESLLKAAEAARDAARSASLAFFDAQNEAGNVNRSTKDGG</sequence>
<dbReference type="AlphaFoldDB" id="A0AAD1M4P4"/>
<evidence type="ECO:0000259" key="1">
    <source>
        <dbReference type="PROSITE" id="PS50943"/>
    </source>
</evidence>
<feature type="domain" description="HTH cro/C1-type" evidence="1">
    <location>
        <begin position="57"/>
        <end position="92"/>
    </location>
</feature>
<dbReference type="SUPFAM" id="SSF47413">
    <property type="entry name" value="lambda repressor-like DNA-binding domains"/>
    <property type="match status" value="1"/>
</dbReference>
<dbReference type="Gene3D" id="1.10.260.40">
    <property type="entry name" value="lambda repressor-like DNA-binding domains"/>
    <property type="match status" value="1"/>
</dbReference>
<name>A0AAD1M4P4_9MYCO</name>
<gene>
    <name evidence="2" type="ORF">MMOR_14030</name>
</gene>
<dbReference type="Proteomes" id="UP000466681">
    <property type="component" value="Chromosome"/>
</dbReference>
<dbReference type="EMBL" id="AP022560">
    <property type="protein sequence ID" value="BBX00467.1"/>
    <property type="molecule type" value="Genomic_DNA"/>
</dbReference>
<keyword evidence="3" id="KW-1185">Reference proteome</keyword>
<evidence type="ECO:0000313" key="2">
    <source>
        <dbReference type="EMBL" id="BBX00467.1"/>
    </source>
</evidence>
<dbReference type="GO" id="GO:0003677">
    <property type="term" value="F:DNA binding"/>
    <property type="evidence" value="ECO:0007669"/>
    <property type="project" value="InterPro"/>
</dbReference>
<evidence type="ECO:0000313" key="3">
    <source>
        <dbReference type="Proteomes" id="UP000466681"/>
    </source>
</evidence>
<organism evidence="2 3">
    <name type="scientific">Mycolicibacterium moriokaense</name>
    <dbReference type="NCBI Taxonomy" id="39691"/>
    <lineage>
        <taxon>Bacteria</taxon>
        <taxon>Bacillati</taxon>
        <taxon>Actinomycetota</taxon>
        <taxon>Actinomycetes</taxon>
        <taxon>Mycobacteriales</taxon>
        <taxon>Mycobacteriaceae</taxon>
        <taxon>Mycolicibacterium</taxon>
    </lineage>
</organism>
<dbReference type="InterPro" id="IPR010982">
    <property type="entry name" value="Lambda_DNA-bd_dom_sf"/>
</dbReference>
<dbReference type="KEGG" id="mmor:MMOR_14030"/>
<dbReference type="PROSITE" id="PS50943">
    <property type="entry name" value="HTH_CROC1"/>
    <property type="match status" value="1"/>
</dbReference>
<proteinExistence type="predicted"/>